<sequence>MGYSEDFVNAVRRSFIPQVHYLLQGSFDGYAVSHTSADEYALTAHCSEETIEEILDSLGFSRNPIAALKVRADGNTSEGSWVWRPSLLSSYQVHVVLHELENEAGVDVYAHWECSWIRHPYKHYVTRGYDAEKGVTLTRRWLTNYEGEELEGHGIEFEIDDSPARQASEYFSLSYYQLEEAVAGVRSWLSLLGAGSDDSDDSDNGDGGSGSDDDGNDHESLTIDRDGERDGVSPRIVDR</sequence>
<feature type="compositionally biased region" description="Basic and acidic residues" evidence="1">
    <location>
        <begin position="217"/>
        <end position="239"/>
    </location>
</feature>
<dbReference type="OrthoDB" id="335562at2157"/>
<dbReference type="AlphaFoldDB" id="M0B7M2"/>
<comment type="caution">
    <text evidence="2">The sequence shown here is derived from an EMBL/GenBank/DDBJ whole genome shotgun (WGS) entry which is preliminary data.</text>
</comment>
<dbReference type="Proteomes" id="UP000011693">
    <property type="component" value="Unassembled WGS sequence"/>
</dbReference>
<accession>M0B7M2</accession>
<dbReference type="RefSeq" id="WP_006165660.1">
    <property type="nucleotide sequence ID" value="NZ_AOIN01000014.1"/>
</dbReference>
<evidence type="ECO:0000313" key="2">
    <source>
        <dbReference type="EMBL" id="ELZ05634.1"/>
    </source>
</evidence>
<name>M0B7M2_9EURY</name>
<dbReference type="PATRIC" id="fig|1227492.4.peg.380"/>
<reference evidence="2 3" key="1">
    <citation type="journal article" date="2014" name="PLoS Genet.">
        <title>Phylogenetically driven sequencing of extremely halophilic archaea reveals strategies for static and dynamic osmo-response.</title>
        <authorList>
            <person name="Becker E.A."/>
            <person name="Seitzer P.M."/>
            <person name="Tritt A."/>
            <person name="Larsen D."/>
            <person name="Krusor M."/>
            <person name="Yao A.I."/>
            <person name="Wu D."/>
            <person name="Madern D."/>
            <person name="Eisen J.A."/>
            <person name="Darling A.E."/>
            <person name="Facciotti M.T."/>
        </authorList>
    </citation>
    <scope>NUCLEOTIDE SEQUENCE [LARGE SCALE GENOMIC DNA]</scope>
    <source>
        <strain evidence="2 3">JCM 10990</strain>
    </source>
</reference>
<organism evidence="2 3">
    <name type="scientific">Natrialba chahannaoensis JCM 10990</name>
    <dbReference type="NCBI Taxonomy" id="1227492"/>
    <lineage>
        <taxon>Archaea</taxon>
        <taxon>Methanobacteriati</taxon>
        <taxon>Methanobacteriota</taxon>
        <taxon>Stenosarchaea group</taxon>
        <taxon>Halobacteria</taxon>
        <taxon>Halobacteriales</taxon>
        <taxon>Natrialbaceae</taxon>
        <taxon>Natrialba</taxon>
    </lineage>
</organism>
<dbReference type="EMBL" id="AOIN01000014">
    <property type="protein sequence ID" value="ELZ05634.1"/>
    <property type="molecule type" value="Genomic_DNA"/>
</dbReference>
<protein>
    <submittedName>
        <fullName evidence="2">Uncharacterized protein</fullName>
    </submittedName>
</protein>
<keyword evidence="3" id="KW-1185">Reference proteome</keyword>
<gene>
    <name evidence="2" type="ORF">C482_01941</name>
</gene>
<dbReference type="STRING" id="1227492.C482_01941"/>
<proteinExistence type="predicted"/>
<evidence type="ECO:0000256" key="1">
    <source>
        <dbReference type="SAM" id="MobiDB-lite"/>
    </source>
</evidence>
<feature type="region of interest" description="Disordered" evidence="1">
    <location>
        <begin position="195"/>
        <end position="239"/>
    </location>
</feature>
<evidence type="ECO:0000313" key="3">
    <source>
        <dbReference type="Proteomes" id="UP000011693"/>
    </source>
</evidence>